<evidence type="ECO:0000256" key="3">
    <source>
        <dbReference type="ARBA" id="ARBA00022723"/>
    </source>
</evidence>
<comment type="caution">
    <text evidence="8">The sequence shown here is derived from an EMBL/GenBank/DDBJ whole genome shotgun (WGS) entry which is preliminary data.</text>
</comment>
<evidence type="ECO:0000313" key="8">
    <source>
        <dbReference type="EMBL" id="MBT9144913.1"/>
    </source>
</evidence>
<gene>
    <name evidence="8" type="primary">hndA_4</name>
    <name evidence="8" type="ORF">DDT42_00769</name>
</gene>
<name>A0A9E2F6T8_PSYF1</name>
<comment type="cofactor">
    <cofactor evidence="6">
        <name>[2Fe-2S] cluster</name>
        <dbReference type="ChEBI" id="CHEBI:190135"/>
    </cofactor>
</comment>
<dbReference type="CDD" id="cd03064">
    <property type="entry name" value="TRX_Fd_NuoE"/>
    <property type="match status" value="1"/>
</dbReference>
<protein>
    <submittedName>
        <fullName evidence="8">NADP-reducing hydrogenase subunit HndA</fullName>
        <ecNumber evidence="8">1.12.1.3</ecNumber>
    </submittedName>
</protein>
<dbReference type="InterPro" id="IPR041921">
    <property type="entry name" value="NuoE_N"/>
</dbReference>
<evidence type="ECO:0000256" key="2">
    <source>
        <dbReference type="ARBA" id="ARBA00022714"/>
    </source>
</evidence>
<comment type="cofactor">
    <cofactor evidence="7">
        <name>[2Fe-2S] cluster</name>
        <dbReference type="ChEBI" id="CHEBI:190135"/>
    </cofactor>
    <text evidence="7">Binds 1 [2Fe-2S] cluster.</text>
</comment>
<dbReference type="InterPro" id="IPR028431">
    <property type="entry name" value="NADP_DH_HndA-like"/>
</dbReference>
<proteinExistence type="inferred from homology"/>
<dbReference type="PANTHER" id="PTHR43342">
    <property type="entry name" value="NADH-QUINONE OXIDOREDUCTASE, E SUBUNIT"/>
    <property type="match status" value="1"/>
</dbReference>
<dbReference type="Gene3D" id="1.10.10.1590">
    <property type="entry name" value="NADH-quinone oxidoreductase subunit E"/>
    <property type="match status" value="1"/>
</dbReference>
<dbReference type="Proteomes" id="UP000811545">
    <property type="component" value="Unassembled WGS sequence"/>
</dbReference>
<dbReference type="InterPro" id="IPR036249">
    <property type="entry name" value="Thioredoxin-like_sf"/>
</dbReference>
<dbReference type="AlphaFoldDB" id="A0A9E2F6T8"/>
<keyword evidence="3 7" id="KW-0479">Metal-binding</keyword>
<keyword evidence="5 7" id="KW-0411">Iron-sulfur</keyword>
<accession>A0A9E2F6T8</accession>
<keyword evidence="8" id="KW-0560">Oxidoreductase</keyword>
<feature type="binding site" evidence="7">
    <location>
        <position position="78"/>
    </location>
    <ligand>
        <name>[2Fe-2S] cluster</name>
        <dbReference type="ChEBI" id="CHEBI:190135"/>
    </ligand>
</feature>
<evidence type="ECO:0000256" key="5">
    <source>
        <dbReference type="ARBA" id="ARBA00023014"/>
    </source>
</evidence>
<dbReference type="EC" id="1.12.1.3" evidence="8"/>
<feature type="binding site" evidence="7">
    <location>
        <position position="123"/>
    </location>
    <ligand>
        <name>[2Fe-2S] cluster</name>
        <dbReference type="ChEBI" id="CHEBI:190135"/>
    </ligand>
</feature>
<feature type="binding site" evidence="7">
    <location>
        <position position="119"/>
    </location>
    <ligand>
        <name>[2Fe-2S] cluster</name>
        <dbReference type="ChEBI" id="CHEBI:190135"/>
    </ligand>
</feature>
<dbReference type="PANTHER" id="PTHR43342:SF1">
    <property type="entry name" value="BIFURCATING [FEFE] HYDROGENASE GAMMA SUBUNIT"/>
    <property type="match status" value="1"/>
</dbReference>
<evidence type="ECO:0000256" key="7">
    <source>
        <dbReference type="PIRSR" id="PIRSR000216-1"/>
    </source>
</evidence>
<dbReference type="GO" id="GO:0046872">
    <property type="term" value="F:metal ion binding"/>
    <property type="evidence" value="ECO:0007669"/>
    <property type="project" value="UniProtKB-KW"/>
</dbReference>
<evidence type="ECO:0000313" key="9">
    <source>
        <dbReference type="Proteomes" id="UP000811545"/>
    </source>
</evidence>
<reference evidence="8 9" key="1">
    <citation type="journal article" date="2021" name="bioRxiv">
        <title>Unique metabolic strategies in Hadean analogues reveal hints for primordial physiology.</title>
        <authorList>
            <person name="Nobu M.K."/>
            <person name="Nakai R."/>
            <person name="Tamazawa S."/>
            <person name="Mori H."/>
            <person name="Toyoda A."/>
            <person name="Ijiri A."/>
            <person name="Suzuki S."/>
            <person name="Kurokawa K."/>
            <person name="Kamagata Y."/>
            <person name="Tamaki H."/>
        </authorList>
    </citation>
    <scope>NUCLEOTIDE SEQUENCE [LARGE SCALE GENOMIC DNA]</scope>
    <source>
        <strain evidence="8">BS525</strain>
    </source>
</reference>
<dbReference type="GO" id="GO:0051537">
    <property type="term" value="F:2 iron, 2 sulfur cluster binding"/>
    <property type="evidence" value="ECO:0007669"/>
    <property type="project" value="UniProtKB-KW"/>
</dbReference>
<dbReference type="InterPro" id="IPR042128">
    <property type="entry name" value="NuoE_dom"/>
</dbReference>
<evidence type="ECO:0000256" key="4">
    <source>
        <dbReference type="ARBA" id="ARBA00023004"/>
    </source>
</evidence>
<dbReference type="PIRSF" id="PIRSF000216">
    <property type="entry name" value="NADH_DH_24kDa"/>
    <property type="match status" value="1"/>
</dbReference>
<keyword evidence="4 7" id="KW-0408">Iron</keyword>
<dbReference type="InterPro" id="IPR002023">
    <property type="entry name" value="NuoE-like"/>
</dbReference>
<sequence length="158" mass="17835">MESERSLIKELLSNYERNRKNLIIILRELQDKQGYLSTEALLEVSEHLDLSPSEVFGIATFYKRFRTRPLGYFPITVCLGTACYLAGGKLVLEAFARELEIKEGEITENKDFSLSSAACFGCCTQAPVVNIKGKIYPKLTPAKVEEVIINLRNELPED</sequence>
<dbReference type="EMBL" id="QLTW01000031">
    <property type="protein sequence ID" value="MBT9144913.1"/>
    <property type="molecule type" value="Genomic_DNA"/>
</dbReference>
<feature type="binding site" evidence="7">
    <location>
        <position position="83"/>
    </location>
    <ligand>
        <name>[2Fe-2S] cluster</name>
        <dbReference type="ChEBI" id="CHEBI:190135"/>
    </ligand>
</feature>
<keyword evidence="2 7" id="KW-0001">2Fe-2S</keyword>
<comment type="similarity">
    <text evidence="1">Belongs to the complex I 24 kDa subunit family.</text>
</comment>
<dbReference type="GO" id="GO:0050583">
    <property type="term" value="F:hydrogen dehydrogenase (NADP+) activity"/>
    <property type="evidence" value="ECO:0007669"/>
    <property type="project" value="UniProtKB-EC"/>
</dbReference>
<evidence type="ECO:0000256" key="6">
    <source>
        <dbReference type="ARBA" id="ARBA00034078"/>
    </source>
</evidence>
<organism evidence="8 9">
    <name type="scientific">Psychracetigena formicireducens</name>
    <dbReference type="NCBI Taxonomy" id="2986056"/>
    <lineage>
        <taxon>Bacteria</taxon>
        <taxon>Bacillati</taxon>
        <taxon>Candidatus Lithacetigenota</taxon>
        <taxon>Candidatus Psychracetigena</taxon>
    </lineage>
</organism>
<evidence type="ECO:0000256" key="1">
    <source>
        <dbReference type="ARBA" id="ARBA00010643"/>
    </source>
</evidence>
<dbReference type="Gene3D" id="3.40.30.10">
    <property type="entry name" value="Glutaredoxin"/>
    <property type="match status" value="1"/>
</dbReference>
<dbReference type="Pfam" id="PF01257">
    <property type="entry name" value="2Fe-2S_thioredx"/>
    <property type="match status" value="1"/>
</dbReference>
<dbReference type="SUPFAM" id="SSF52833">
    <property type="entry name" value="Thioredoxin-like"/>
    <property type="match status" value="1"/>
</dbReference>